<evidence type="ECO:0000313" key="13">
    <source>
        <dbReference type="Proteomes" id="UP000030689"/>
    </source>
</evidence>
<dbReference type="InterPro" id="IPR009057">
    <property type="entry name" value="Homeodomain-like_sf"/>
</dbReference>
<dbReference type="Pfam" id="PF05920">
    <property type="entry name" value="Homeobox_KN"/>
    <property type="match status" value="1"/>
</dbReference>
<dbReference type="OMA" id="KEMICLQ"/>
<reference evidence="12 13" key="1">
    <citation type="journal article" date="2013" name="Front. Plant Sci.">
        <title>The Reference Genome of the Halophytic Plant Eutrema salsugineum.</title>
        <authorList>
            <person name="Yang R."/>
            <person name="Jarvis D.E."/>
            <person name="Chen H."/>
            <person name="Beilstein M.A."/>
            <person name="Grimwood J."/>
            <person name="Jenkins J."/>
            <person name="Shu S."/>
            <person name="Prochnik S."/>
            <person name="Xin M."/>
            <person name="Ma C."/>
            <person name="Schmutz J."/>
            <person name="Wing R.A."/>
            <person name="Mitchell-Olds T."/>
            <person name="Schumaker K.S."/>
            <person name="Wang X."/>
        </authorList>
    </citation>
    <scope>NUCLEOTIDE SEQUENCE [LARGE SCALE GENOMIC DNA]</scope>
</reference>
<dbReference type="PROSITE" id="PS50071">
    <property type="entry name" value="HOMEOBOX_2"/>
    <property type="match status" value="1"/>
</dbReference>
<comment type="similarity">
    <text evidence="2">Belongs to the TALE/BELL homeobox family.</text>
</comment>
<dbReference type="eggNOG" id="KOG0773">
    <property type="taxonomic scope" value="Eukaryota"/>
</dbReference>
<evidence type="ECO:0000256" key="3">
    <source>
        <dbReference type="ARBA" id="ARBA00023015"/>
    </source>
</evidence>
<dbReference type="GO" id="GO:0003677">
    <property type="term" value="F:DNA binding"/>
    <property type="evidence" value="ECO:0007669"/>
    <property type="project" value="UniProtKB-UniRule"/>
</dbReference>
<dbReference type="Gene3D" id="1.10.10.60">
    <property type="entry name" value="Homeodomain-like"/>
    <property type="match status" value="1"/>
</dbReference>
<dbReference type="PANTHER" id="PTHR11850">
    <property type="entry name" value="HOMEOBOX PROTEIN TRANSCRIPTION FACTORS"/>
    <property type="match status" value="1"/>
</dbReference>
<dbReference type="InterPro" id="IPR006563">
    <property type="entry name" value="POX_dom"/>
</dbReference>
<dbReference type="InterPro" id="IPR001356">
    <property type="entry name" value="HD"/>
</dbReference>
<feature type="region of interest" description="Disordered" evidence="10">
    <location>
        <begin position="328"/>
        <end position="347"/>
    </location>
</feature>
<evidence type="ECO:0000256" key="1">
    <source>
        <dbReference type="ARBA" id="ARBA00004123"/>
    </source>
</evidence>
<evidence type="ECO:0000259" key="11">
    <source>
        <dbReference type="PROSITE" id="PS50071"/>
    </source>
</evidence>
<evidence type="ECO:0000256" key="5">
    <source>
        <dbReference type="ARBA" id="ARBA00023155"/>
    </source>
</evidence>
<keyword evidence="4 8" id="KW-0238">DNA-binding</keyword>
<evidence type="ECO:0000256" key="10">
    <source>
        <dbReference type="SAM" id="MobiDB-lite"/>
    </source>
</evidence>
<comment type="subcellular location">
    <subcellularLocation>
        <location evidence="1 8">Nucleus</location>
    </subcellularLocation>
</comment>
<keyword evidence="13" id="KW-1185">Reference proteome</keyword>
<keyword evidence="7 8" id="KW-0539">Nucleus</keyword>
<dbReference type="SMART" id="SM00574">
    <property type="entry name" value="POX"/>
    <property type="match status" value="1"/>
</dbReference>
<evidence type="ECO:0000313" key="12">
    <source>
        <dbReference type="EMBL" id="ESQ50133.1"/>
    </source>
</evidence>
<keyword evidence="5 8" id="KW-0371">Homeobox</keyword>
<dbReference type="SUPFAM" id="SSF46689">
    <property type="entry name" value="Homeodomain-like"/>
    <property type="match status" value="1"/>
</dbReference>
<dbReference type="AlphaFoldDB" id="V4MCD6"/>
<dbReference type="Gramene" id="ESQ50133">
    <property type="protein sequence ID" value="ESQ50133"/>
    <property type="gene ID" value="EUTSA_v10002247mg"/>
</dbReference>
<name>V4MCD6_EUTSA</name>
<dbReference type="InterPro" id="IPR050224">
    <property type="entry name" value="TALE_homeobox"/>
</dbReference>
<feature type="domain" description="Homeobox" evidence="11">
    <location>
        <begin position="243"/>
        <end position="306"/>
    </location>
</feature>
<keyword evidence="9" id="KW-0175">Coiled coil</keyword>
<feature type="DNA-binding region" description="Homeobox" evidence="8">
    <location>
        <begin position="245"/>
        <end position="307"/>
    </location>
</feature>
<dbReference type="CDD" id="cd00086">
    <property type="entry name" value="homeodomain"/>
    <property type="match status" value="1"/>
</dbReference>
<dbReference type="Pfam" id="PF07526">
    <property type="entry name" value="POX"/>
    <property type="match status" value="1"/>
</dbReference>
<dbReference type="Proteomes" id="UP000030689">
    <property type="component" value="Unassembled WGS sequence"/>
</dbReference>
<dbReference type="EMBL" id="KI517398">
    <property type="protein sequence ID" value="ESQ50133.1"/>
    <property type="molecule type" value="Genomic_DNA"/>
</dbReference>
<evidence type="ECO:0000256" key="9">
    <source>
        <dbReference type="SAM" id="Coils"/>
    </source>
</evidence>
<dbReference type="InterPro" id="IPR008422">
    <property type="entry name" value="KN_HD"/>
</dbReference>
<keyword evidence="6" id="KW-0804">Transcription</keyword>
<keyword evidence="3" id="KW-0805">Transcription regulation</keyword>
<gene>
    <name evidence="12" type="ORF">EUTSA_v10002247mg</name>
</gene>
<dbReference type="KEGG" id="eus:EUTSA_v10002247mg"/>
<dbReference type="STRING" id="72664.V4MCD6"/>
<dbReference type="SMART" id="SM00389">
    <property type="entry name" value="HOX"/>
    <property type="match status" value="1"/>
</dbReference>
<evidence type="ECO:0000256" key="6">
    <source>
        <dbReference type="ARBA" id="ARBA00023163"/>
    </source>
</evidence>
<sequence>MAAFFHGESEMREPSSDLFMMNLNPFSDPTTTINDHNHHLYNMCFGSQHHPRRVSKDEVGLIEEGNSSISTVSNRGVTQGFRVLDPTYLKAAQELLNENVNVGYGCRGAKQEQEMNKESVICGMNYGVGDINVSHKPGVAGCRKELQMKKAKLILMVEKVEQRYKQYHNQMQTTISSFEKSAGLGSANSYTHIALQTISKKFRAVKDMICLQIKHINKLLGEKECEGLNLAHEQHKQLGKMTHNHWRTHRGLPETAVSILRAWLFQHFLHPYPRDLDREMLAKQTGLTKSQVSNWFINARVRVWKPMVEEMYFEEMIFEEGRNRGNLNEYSNKGSSSKQPYYNTTSDESSNSILPVYHQGYYENEISMPNSSSSCRLVTFKKQYKNQANLIHFHGGFENYHAVVGKDVSLSLGPHHSCDQTVNIIQFGSTGNGTEISGIYPSLTYQIMN</sequence>
<evidence type="ECO:0000256" key="4">
    <source>
        <dbReference type="ARBA" id="ARBA00023125"/>
    </source>
</evidence>
<evidence type="ECO:0000256" key="8">
    <source>
        <dbReference type="PROSITE-ProRule" id="PRU00108"/>
    </source>
</evidence>
<evidence type="ECO:0000256" key="2">
    <source>
        <dbReference type="ARBA" id="ARBA00006454"/>
    </source>
</evidence>
<dbReference type="OrthoDB" id="10056939at2759"/>
<feature type="coiled-coil region" evidence="9">
    <location>
        <begin position="143"/>
        <end position="170"/>
    </location>
</feature>
<accession>V4MCD6</accession>
<organism evidence="12 13">
    <name type="scientific">Eutrema salsugineum</name>
    <name type="common">Saltwater cress</name>
    <name type="synonym">Sisymbrium salsugineum</name>
    <dbReference type="NCBI Taxonomy" id="72664"/>
    <lineage>
        <taxon>Eukaryota</taxon>
        <taxon>Viridiplantae</taxon>
        <taxon>Streptophyta</taxon>
        <taxon>Embryophyta</taxon>
        <taxon>Tracheophyta</taxon>
        <taxon>Spermatophyta</taxon>
        <taxon>Magnoliopsida</taxon>
        <taxon>eudicotyledons</taxon>
        <taxon>Gunneridae</taxon>
        <taxon>Pentapetalae</taxon>
        <taxon>rosids</taxon>
        <taxon>malvids</taxon>
        <taxon>Brassicales</taxon>
        <taxon>Brassicaceae</taxon>
        <taxon>Eutremeae</taxon>
        <taxon>Eutrema</taxon>
    </lineage>
</organism>
<dbReference type="GO" id="GO:0006355">
    <property type="term" value="P:regulation of DNA-templated transcription"/>
    <property type="evidence" value="ECO:0007669"/>
    <property type="project" value="InterPro"/>
</dbReference>
<proteinExistence type="inferred from homology"/>
<protein>
    <recommendedName>
        <fullName evidence="11">Homeobox domain-containing protein</fullName>
    </recommendedName>
</protein>
<dbReference type="GO" id="GO:0005634">
    <property type="term" value="C:nucleus"/>
    <property type="evidence" value="ECO:0007669"/>
    <property type="project" value="UniProtKB-SubCell"/>
</dbReference>
<evidence type="ECO:0000256" key="7">
    <source>
        <dbReference type="ARBA" id="ARBA00023242"/>
    </source>
</evidence>